<reference evidence="3" key="1">
    <citation type="journal article" date="2019" name="Int. J. Syst. Evol. Microbiol.">
        <title>The Global Catalogue of Microorganisms (GCM) 10K type strain sequencing project: providing services to taxonomists for standard genome sequencing and annotation.</title>
        <authorList>
            <consortium name="The Broad Institute Genomics Platform"/>
            <consortium name="The Broad Institute Genome Sequencing Center for Infectious Disease"/>
            <person name="Wu L."/>
            <person name="Ma J."/>
        </authorList>
    </citation>
    <scope>NUCLEOTIDE SEQUENCE [LARGE SCALE GENOMIC DNA]</scope>
    <source>
        <strain evidence="3">JCM 18198</strain>
    </source>
</reference>
<evidence type="ECO:0000313" key="3">
    <source>
        <dbReference type="Proteomes" id="UP001500141"/>
    </source>
</evidence>
<dbReference type="RefSeq" id="WP_264542266.1">
    <property type="nucleotide sequence ID" value="NZ_BAABIP010000017.1"/>
</dbReference>
<evidence type="ECO:0000313" key="2">
    <source>
        <dbReference type="EMBL" id="GAA4769715.1"/>
    </source>
</evidence>
<keyword evidence="1" id="KW-0812">Transmembrane</keyword>
<keyword evidence="1" id="KW-0472">Membrane</keyword>
<evidence type="ECO:0000256" key="1">
    <source>
        <dbReference type="SAM" id="Phobius"/>
    </source>
</evidence>
<gene>
    <name evidence="2" type="ORF">GCM10023230_19710</name>
</gene>
<feature type="transmembrane region" description="Helical" evidence="1">
    <location>
        <begin position="71"/>
        <end position="89"/>
    </location>
</feature>
<feature type="transmembrane region" description="Helical" evidence="1">
    <location>
        <begin position="40"/>
        <end position="59"/>
    </location>
</feature>
<keyword evidence="1" id="KW-1133">Transmembrane helix</keyword>
<dbReference type="Proteomes" id="UP001500141">
    <property type="component" value="Unassembled WGS sequence"/>
</dbReference>
<dbReference type="EMBL" id="BAABIP010000017">
    <property type="protein sequence ID" value="GAA4769715.1"/>
    <property type="molecule type" value="Genomic_DNA"/>
</dbReference>
<keyword evidence="3" id="KW-1185">Reference proteome</keyword>
<accession>A0ABP8ZZX8</accession>
<sequence length="94" mass="10841">MRAEDYMIPCMNKSLFGVECMGCGTQRSLLLLSKGEFIEAFYMFPPIYTTILFFLILGLNFIDKSRNYNKIIVSVAVLNALIMVISYFYKQTNI</sequence>
<comment type="caution">
    <text evidence="2">The sequence shown here is derived from an EMBL/GenBank/DDBJ whole genome shotgun (WGS) entry which is preliminary data.</text>
</comment>
<protein>
    <submittedName>
        <fullName evidence="2">DUF2752 domain-containing protein</fullName>
    </submittedName>
</protein>
<organism evidence="2 3">
    <name type="scientific">Flavobacterium hankyongi</name>
    <dbReference type="NCBI Taxonomy" id="1176532"/>
    <lineage>
        <taxon>Bacteria</taxon>
        <taxon>Pseudomonadati</taxon>
        <taxon>Bacteroidota</taxon>
        <taxon>Flavobacteriia</taxon>
        <taxon>Flavobacteriales</taxon>
        <taxon>Flavobacteriaceae</taxon>
        <taxon>Flavobacterium</taxon>
    </lineage>
</organism>
<proteinExistence type="predicted"/>
<name>A0ABP8ZZX8_9FLAO</name>
<dbReference type="InterPro" id="IPR021215">
    <property type="entry name" value="DUF2752"/>
</dbReference>
<dbReference type="Pfam" id="PF10825">
    <property type="entry name" value="DUF2752"/>
    <property type="match status" value="1"/>
</dbReference>